<dbReference type="PANTHER" id="PTHR10903">
    <property type="entry name" value="GTPASE, IMAP FAMILY MEMBER-RELATED"/>
    <property type="match status" value="1"/>
</dbReference>
<reference evidence="7" key="1">
    <citation type="submission" date="2025-08" db="UniProtKB">
        <authorList>
            <consortium name="RefSeq"/>
        </authorList>
    </citation>
    <scope>IDENTIFICATION</scope>
    <source>
        <strain evidence="7">Tuebingen</strain>
        <tissue evidence="7">Fibroblasts and whole tissue</tissue>
    </source>
</reference>
<proteinExistence type="inferred from homology"/>
<keyword evidence="4" id="KW-1133">Transmembrane helix</keyword>
<dbReference type="GO" id="GO:0003924">
    <property type="term" value="F:GTPase activity"/>
    <property type="evidence" value="ECO:0000318"/>
    <property type="project" value="GO_Central"/>
</dbReference>
<evidence type="ECO:0000256" key="3">
    <source>
        <dbReference type="ARBA" id="ARBA00023134"/>
    </source>
</evidence>
<organism evidence="6 7">
    <name type="scientific">Danio rerio</name>
    <name type="common">Zebrafish</name>
    <name type="synonym">Brachydanio rerio</name>
    <dbReference type="NCBI Taxonomy" id="7955"/>
    <lineage>
        <taxon>Eukaryota</taxon>
        <taxon>Metazoa</taxon>
        <taxon>Chordata</taxon>
        <taxon>Craniata</taxon>
        <taxon>Vertebrata</taxon>
        <taxon>Euteleostomi</taxon>
        <taxon>Actinopterygii</taxon>
        <taxon>Neopterygii</taxon>
        <taxon>Teleostei</taxon>
        <taxon>Ostariophysi</taxon>
        <taxon>Cypriniformes</taxon>
        <taxon>Danionidae</taxon>
        <taxon>Danioninae</taxon>
        <taxon>Danio</taxon>
    </lineage>
</organism>
<dbReference type="PANTHER" id="PTHR10903:SF188">
    <property type="entry name" value="GTPASE IMAP FAMILY MEMBER 2-LIKE-RELATED"/>
    <property type="match status" value="1"/>
</dbReference>
<dbReference type="CDD" id="cd01852">
    <property type="entry name" value="AIG1"/>
    <property type="match status" value="1"/>
</dbReference>
<feature type="domain" description="AIG1-type G" evidence="5">
    <location>
        <begin position="9"/>
        <end position="209"/>
    </location>
</feature>
<evidence type="ECO:0000313" key="7">
    <source>
        <dbReference type="RefSeq" id="XP_021331568.1"/>
    </source>
</evidence>
<feature type="transmembrane region" description="Helical" evidence="4">
    <location>
        <begin position="228"/>
        <end position="255"/>
    </location>
</feature>
<protein>
    <submittedName>
        <fullName evidence="7">GTPase IMAP family member 9-like</fullName>
    </submittedName>
</protein>
<accession>A0A8M9PWT7</accession>
<dbReference type="SUPFAM" id="SSF52540">
    <property type="entry name" value="P-loop containing nucleoside triphosphate hydrolases"/>
    <property type="match status" value="1"/>
</dbReference>
<gene>
    <name evidence="7" type="primary">LOC100148249</name>
</gene>
<dbReference type="InterPro" id="IPR045058">
    <property type="entry name" value="GIMA/IAN/Toc"/>
</dbReference>
<dbReference type="GeneID" id="100148249"/>
<dbReference type="FunFam" id="3.40.50.300:FF:000366">
    <property type="entry name" value="GTPase, IMAP family member 2"/>
    <property type="match status" value="1"/>
</dbReference>
<keyword evidence="6" id="KW-1185">Reference proteome</keyword>
<dbReference type="KEGG" id="dre:100148249"/>
<comment type="similarity">
    <text evidence="1">Belongs to the TRAFAC class TrmE-Era-EngA-EngB-Septin-like GTPase superfamily. AIG1/Toc34/Toc159-like paraseptin GTPase family. IAN subfamily.</text>
</comment>
<evidence type="ECO:0000256" key="1">
    <source>
        <dbReference type="ARBA" id="ARBA00008535"/>
    </source>
</evidence>
<dbReference type="OrthoDB" id="5985928at2759"/>
<dbReference type="RefSeq" id="XP_021331568.1">
    <property type="nucleotide sequence ID" value="XM_021475893.3"/>
</dbReference>
<name>A0A8M9PWT7_DANRE</name>
<keyword evidence="2" id="KW-0547">Nucleotide-binding</keyword>
<dbReference type="AlphaFoldDB" id="A0A8M9PWT7"/>
<keyword evidence="3" id="KW-0342">GTP-binding</keyword>
<dbReference type="InterPro" id="IPR006703">
    <property type="entry name" value="G_AIG1"/>
</dbReference>
<sequence>MRRRNNNVPADLRIVLLGKTGSGKSSAGNTILGQNKFVSKASLVSVTETCERGDAEINGKKISVIDTPGLFDTRLTEDQIKKEIIKCVELSVPGPHVFLLVIRLDGRFTAEEDNAVKWIQKNFGEEAARYTIILFTHDDHLGDLSLYGYISESADLCALLTACNRRYHSFNNEEMGNRSQVAELMEMIEKMVEENGGQHCTNEMYEKVQRKIEWEAFTEKAIDYGKTALTVIGAGAVVTGGTAGLLAVAAAAAVVKMKIGI</sequence>
<dbReference type="GO" id="GO:0005525">
    <property type="term" value="F:GTP binding"/>
    <property type="evidence" value="ECO:0007669"/>
    <property type="project" value="UniProtKB-KW"/>
</dbReference>
<evidence type="ECO:0000256" key="2">
    <source>
        <dbReference type="ARBA" id="ARBA00022741"/>
    </source>
</evidence>
<dbReference type="Proteomes" id="UP000000437">
    <property type="component" value="Chromosome 1"/>
</dbReference>
<evidence type="ECO:0000313" key="6">
    <source>
        <dbReference type="Proteomes" id="UP000000437"/>
    </source>
</evidence>
<dbReference type="InterPro" id="IPR027417">
    <property type="entry name" value="P-loop_NTPase"/>
</dbReference>
<evidence type="ECO:0000259" key="5">
    <source>
        <dbReference type="PROSITE" id="PS51720"/>
    </source>
</evidence>
<keyword evidence="4" id="KW-0812">Transmembrane</keyword>
<evidence type="ECO:0000256" key="4">
    <source>
        <dbReference type="SAM" id="Phobius"/>
    </source>
</evidence>
<dbReference type="Pfam" id="PF04548">
    <property type="entry name" value="AIG1"/>
    <property type="match status" value="1"/>
</dbReference>
<keyword evidence="4" id="KW-0472">Membrane</keyword>
<dbReference type="PROSITE" id="PS51720">
    <property type="entry name" value="G_AIG1"/>
    <property type="match status" value="1"/>
</dbReference>
<dbReference type="Gene3D" id="3.40.50.300">
    <property type="entry name" value="P-loop containing nucleotide triphosphate hydrolases"/>
    <property type="match status" value="1"/>
</dbReference>